<dbReference type="EMBL" id="WMIB01000016">
    <property type="protein sequence ID" value="MTH54617.1"/>
    <property type="molecule type" value="Genomic_DNA"/>
</dbReference>
<dbReference type="OrthoDB" id="7869153at2"/>
<evidence type="ECO:0000313" key="2">
    <source>
        <dbReference type="Proteomes" id="UP000434639"/>
    </source>
</evidence>
<dbReference type="Proteomes" id="UP000434639">
    <property type="component" value="Unassembled WGS sequence"/>
</dbReference>
<dbReference type="SUPFAM" id="SSF56059">
    <property type="entry name" value="Glutathione synthetase ATP-binding domain-like"/>
    <property type="match status" value="1"/>
</dbReference>
<organism evidence="1 2">
    <name type="scientific">Metabacillus mangrovi</name>
    <dbReference type="NCBI Taxonomy" id="1491830"/>
    <lineage>
        <taxon>Bacteria</taxon>
        <taxon>Bacillati</taxon>
        <taxon>Bacillota</taxon>
        <taxon>Bacilli</taxon>
        <taxon>Bacillales</taxon>
        <taxon>Bacillaceae</taxon>
        <taxon>Metabacillus</taxon>
    </lineage>
</organism>
<gene>
    <name evidence="1" type="ORF">GKZ89_14530</name>
</gene>
<keyword evidence="2" id="KW-1185">Reference proteome</keyword>
<evidence type="ECO:0000313" key="1">
    <source>
        <dbReference type="EMBL" id="MTH54617.1"/>
    </source>
</evidence>
<dbReference type="AlphaFoldDB" id="A0A7X2S6M7"/>
<dbReference type="InterPro" id="IPR026838">
    <property type="entry name" value="YheC/D"/>
</dbReference>
<reference evidence="1 2" key="1">
    <citation type="journal article" date="2017" name="Int. J. Syst. Evol. Microbiol.">
        <title>Bacillus mangrovi sp. nov., isolated from a sediment sample from a mangrove forest.</title>
        <authorList>
            <person name="Gupta V."/>
            <person name="Singh P.K."/>
            <person name="Korpole S."/>
            <person name="Tanuku N.R.S."/>
            <person name="Pinnaka A.K."/>
        </authorList>
    </citation>
    <scope>NUCLEOTIDE SEQUENCE [LARGE SCALE GENOMIC DNA]</scope>
    <source>
        <strain evidence="1 2">KCTC 33872</strain>
    </source>
</reference>
<comment type="caution">
    <text evidence="1">The sequence shown here is derived from an EMBL/GenBank/DDBJ whole genome shotgun (WGS) entry which is preliminary data.</text>
</comment>
<protein>
    <submittedName>
        <fullName evidence="1">YheC/YheD family protein</fullName>
    </submittedName>
</protein>
<accession>A0A7X2S6M7</accession>
<dbReference type="RefSeq" id="WP_155113128.1">
    <property type="nucleotide sequence ID" value="NZ_WMIB01000016.1"/>
</dbReference>
<sequence>MPEFFTLYLLDKKENGPEFVFPAGQNLFSEITHAAFGTFCLPCTADMNGEKESMIGIHPVMAEKLKLPFAGKTRVLVHEGILYLGPLIGIFTAGFTDSLLRPIGDRSLFFAKFMSLDQTAGMYTVVFGAHHINWEDGTVKGYLYSRDGWKELEVPIPNVVYDRLPNRKAENHKALKLVKRRLIEEYGIPWFNPGFFNKWDIHQTLVQLPETLTYLPETYFSPGIGKIEEMLSRYKSIYLKPANGSLGLGVYQLSYNAENECYICKYRDDAGQNKLRKYPSLEHFFKHSFEGRLLDAYLVQQGIELLRHGQQAVDFRIHTNKDAEGEWNVTAIAAKVAGRGSVTTHVNSGGMVKTLEELFEDPQERIRVFHSLTGAAILLSRRIDSSVPGLIGEIGFDLGLDQNGKVWLFEANSKPGRSIFSHPKLKDGDLLSRRQFLDYAMFLMRKSVQSPEDIVQ</sequence>
<proteinExistence type="predicted"/>
<dbReference type="Pfam" id="PF14398">
    <property type="entry name" value="ATPgrasp_YheCD"/>
    <property type="match status" value="1"/>
</dbReference>
<name>A0A7X2S6M7_9BACI</name>